<dbReference type="Proteomes" id="UP000268857">
    <property type="component" value="Unassembled WGS sequence"/>
</dbReference>
<evidence type="ECO:0000256" key="1">
    <source>
        <dbReference type="ARBA" id="ARBA00000677"/>
    </source>
</evidence>
<dbReference type="InterPro" id="IPR019758">
    <property type="entry name" value="Pept_S26A_signal_pept_1_CS"/>
</dbReference>
<evidence type="ECO:0000256" key="8">
    <source>
        <dbReference type="RuleBase" id="RU362042"/>
    </source>
</evidence>
<comment type="similarity">
    <text evidence="3 8">Belongs to the peptidase S26 family.</text>
</comment>
<evidence type="ECO:0000256" key="2">
    <source>
        <dbReference type="ARBA" id="ARBA00004401"/>
    </source>
</evidence>
<proteinExistence type="inferred from homology"/>
<dbReference type="RefSeq" id="WP_016875595.1">
    <property type="nucleotide sequence ID" value="NZ_AJLN01000100.1"/>
</dbReference>
<dbReference type="GO" id="GO:0009003">
    <property type="term" value="F:signal peptidase activity"/>
    <property type="evidence" value="ECO:0007669"/>
    <property type="project" value="UniProtKB-EC"/>
</dbReference>
<evidence type="ECO:0000259" key="9">
    <source>
        <dbReference type="Pfam" id="PF10502"/>
    </source>
</evidence>
<dbReference type="CDD" id="cd06530">
    <property type="entry name" value="S26_SPase_I"/>
    <property type="match status" value="1"/>
</dbReference>
<dbReference type="EC" id="3.4.21.89" evidence="4 8"/>
<keyword evidence="6 8" id="KW-0378">Hydrolase</keyword>
<organism evidence="10 11">
    <name type="scientific">Chlorogloeopsis fritschii PCC 6912</name>
    <dbReference type="NCBI Taxonomy" id="211165"/>
    <lineage>
        <taxon>Bacteria</taxon>
        <taxon>Bacillati</taxon>
        <taxon>Cyanobacteriota</taxon>
        <taxon>Cyanophyceae</taxon>
        <taxon>Nostocales</taxon>
        <taxon>Chlorogloeopsidaceae</taxon>
        <taxon>Chlorogloeopsis</taxon>
    </lineage>
</organism>
<keyword evidence="8" id="KW-0472">Membrane</keyword>
<dbReference type="InterPro" id="IPR019756">
    <property type="entry name" value="Pept_S26A_signal_pept_1_Ser-AS"/>
</dbReference>
<feature type="active site" evidence="7">
    <location>
        <position position="102"/>
    </location>
</feature>
<keyword evidence="8" id="KW-0812">Transmembrane</keyword>
<accession>A0A433NN74</accession>
<dbReference type="STRING" id="211165.GCA_000317285_03848"/>
<evidence type="ECO:0000256" key="6">
    <source>
        <dbReference type="ARBA" id="ARBA00022801"/>
    </source>
</evidence>
<dbReference type="InterPro" id="IPR036286">
    <property type="entry name" value="LexA/Signal_pep-like_sf"/>
</dbReference>
<dbReference type="EMBL" id="RSCJ01000004">
    <property type="protein sequence ID" value="RUR84660.1"/>
    <property type="molecule type" value="Genomic_DNA"/>
</dbReference>
<comment type="catalytic activity">
    <reaction evidence="1 8">
        <text>Cleavage of hydrophobic, N-terminal signal or leader sequences from secreted and periplasmic proteins.</text>
        <dbReference type="EC" id="3.4.21.89"/>
    </reaction>
</comment>
<name>A0A433NN74_CHLFR</name>
<dbReference type="GO" id="GO:0005886">
    <property type="term" value="C:plasma membrane"/>
    <property type="evidence" value="ECO:0007669"/>
    <property type="project" value="UniProtKB-SubCell"/>
</dbReference>
<dbReference type="PRINTS" id="PR00727">
    <property type="entry name" value="LEADERPTASE"/>
</dbReference>
<dbReference type="PROSITE" id="PS00501">
    <property type="entry name" value="SPASE_I_1"/>
    <property type="match status" value="1"/>
</dbReference>
<sequence length="190" mass="21834">MIPRESDAKQVPASSKGWQSWRENLTLVLIALVLAFLIRTFIAEPRYIPSDSMVPTLHTGDRLVVEKVSYYFNPPRLGDIVVFQPPDELQRRGYPKDQAFIKRVIGEPGKIVTINSGKVYINGQPLQENYIAEPPNQPFAPVVVPEEEFFVMGDNRNDSNDSRYWGFLPRKNIIGRAVFRFWPLERIGFI</sequence>
<reference evidence="10 11" key="1">
    <citation type="journal article" date="2019" name="Genome Biol. Evol.">
        <title>Day and night: Metabolic profiles and evolutionary relationships of six axenic non-marine cyanobacteria.</title>
        <authorList>
            <person name="Will S.E."/>
            <person name="Henke P."/>
            <person name="Boedeker C."/>
            <person name="Huang S."/>
            <person name="Brinkmann H."/>
            <person name="Rohde M."/>
            <person name="Jarek M."/>
            <person name="Friedl T."/>
            <person name="Seufert S."/>
            <person name="Schumacher M."/>
            <person name="Overmann J."/>
            <person name="Neumann-Schaal M."/>
            <person name="Petersen J."/>
        </authorList>
    </citation>
    <scope>NUCLEOTIDE SEQUENCE [LARGE SCALE GENOMIC DNA]</scope>
    <source>
        <strain evidence="10 11">PCC 6912</strain>
    </source>
</reference>
<dbReference type="GO" id="GO:0006465">
    <property type="term" value="P:signal peptide processing"/>
    <property type="evidence" value="ECO:0007669"/>
    <property type="project" value="InterPro"/>
</dbReference>
<feature type="active site" evidence="7">
    <location>
        <position position="52"/>
    </location>
</feature>
<evidence type="ECO:0000256" key="7">
    <source>
        <dbReference type="PIRSR" id="PIRSR600223-1"/>
    </source>
</evidence>
<dbReference type="InterPro" id="IPR019533">
    <property type="entry name" value="Peptidase_S26"/>
</dbReference>
<dbReference type="Gene3D" id="2.10.109.10">
    <property type="entry name" value="Umud Fragment, subunit A"/>
    <property type="match status" value="1"/>
</dbReference>
<dbReference type="SUPFAM" id="SSF51306">
    <property type="entry name" value="LexA/Signal peptidase"/>
    <property type="match status" value="1"/>
</dbReference>
<feature type="domain" description="Peptidase S26" evidence="9">
    <location>
        <begin position="22"/>
        <end position="182"/>
    </location>
</feature>
<gene>
    <name evidence="10" type="ORF">PCC6912_15550</name>
</gene>
<evidence type="ECO:0000256" key="4">
    <source>
        <dbReference type="ARBA" id="ARBA00013208"/>
    </source>
</evidence>
<dbReference type="GO" id="GO:0004252">
    <property type="term" value="F:serine-type endopeptidase activity"/>
    <property type="evidence" value="ECO:0007669"/>
    <property type="project" value="InterPro"/>
</dbReference>
<dbReference type="OrthoDB" id="9802919at2"/>
<keyword evidence="5 8" id="KW-0645">Protease</keyword>
<dbReference type="PANTHER" id="PTHR43390:SF1">
    <property type="entry name" value="CHLOROPLAST PROCESSING PEPTIDASE"/>
    <property type="match status" value="1"/>
</dbReference>
<evidence type="ECO:0000256" key="5">
    <source>
        <dbReference type="ARBA" id="ARBA00022670"/>
    </source>
</evidence>
<evidence type="ECO:0000313" key="11">
    <source>
        <dbReference type="Proteomes" id="UP000268857"/>
    </source>
</evidence>
<evidence type="ECO:0000256" key="3">
    <source>
        <dbReference type="ARBA" id="ARBA00009370"/>
    </source>
</evidence>
<dbReference type="PROSITE" id="PS00761">
    <property type="entry name" value="SPASE_I_3"/>
    <property type="match status" value="1"/>
</dbReference>
<dbReference type="Pfam" id="PF10502">
    <property type="entry name" value="Peptidase_S26"/>
    <property type="match status" value="1"/>
</dbReference>
<dbReference type="InterPro" id="IPR000223">
    <property type="entry name" value="Pept_S26A_signal_pept_1"/>
</dbReference>
<evidence type="ECO:0000313" key="10">
    <source>
        <dbReference type="EMBL" id="RUR84660.1"/>
    </source>
</evidence>
<comment type="caution">
    <text evidence="10">The sequence shown here is derived from an EMBL/GenBank/DDBJ whole genome shotgun (WGS) entry which is preliminary data.</text>
</comment>
<feature type="transmembrane region" description="Helical" evidence="8">
    <location>
        <begin position="25"/>
        <end position="42"/>
    </location>
</feature>
<dbReference type="AlphaFoldDB" id="A0A433NN74"/>
<comment type="subcellular location">
    <subcellularLocation>
        <location evidence="2">Cell membrane</location>
        <topology evidence="2">Single-pass type II membrane protein</topology>
    </subcellularLocation>
    <subcellularLocation>
        <location evidence="8">Membrane</location>
        <topology evidence="8">Single-pass type II membrane protein</topology>
    </subcellularLocation>
</comment>
<keyword evidence="11" id="KW-1185">Reference proteome</keyword>
<dbReference type="NCBIfam" id="TIGR02227">
    <property type="entry name" value="sigpep_I_bact"/>
    <property type="match status" value="1"/>
</dbReference>
<protein>
    <recommendedName>
        <fullName evidence="4 8">Signal peptidase I</fullName>
        <ecNumber evidence="4 8">3.4.21.89</ecNumber>
    </recommendedName>
</protein>
<dbReference type="PANTHER" id="PTHR43390">
    <property type="entry name" value="SIGNAL PEPTIDASE I"/>
    <property type="match status" value="1"/>
</dbReference>
<keyword evidence="8" id="KW-1133">Transmembrane helix</keyword>